<dbReference type="AlphaFoldDB" id="A0A6C0LMY4"/>
<reference evidence="1" key="1">
    <citation type="journal article" date="2020" name="Nature">
        <title>Giant virus diversity and host interactions through global metagenomics.</title>
        <authorList>
            <person name="Schulz F."/>
            <person name="Roux S."/>
            <person name="Paez-Espino D."/>
            <person name="Jungbluth S."/>
            <person name="Walsh D.A."/>
            <person name="Denef V.J."/>
            <person name="McMahon K.D."/>
            <person name="Konstantinidis K.T."/>
            <person name="Eloe-Fadrosh E.A."/>
            <person name="Kyrpides N.C."/>
            <person name="Woyke T."/>
        </authorList>
    </citation>
    <scope>NUCLEOTIDE SEQUENCE</scope>
    <source>
        <strain evidence="1">GVMAG-M-3300027833-19</strain>
    </source>
</reference>
<sequence>MSIIYYIIYMKIIVLPNGRKINYPYNLFKRFGYGSDENKIKILLRQIYDTKKDMNFKIEETDLDFTCFHNVVWEKTEGYYYILPATTANI</sequence>
<proteinExistence type="predicted"/>
<dbReference type="EMBL" id="MN740510">
    <property type="protein sequence ID" value="QHU30622.1"/>
    <property type="molecule type" value="Genomic_DNA"/>
</dbReference>
<protein>
    <submittedName>
        <fullName evidence="1">Uncharacterized protein</fullName>
    </submittedName>
</protein>
<name>A0A6C0LMY4_9ZZZZ</name>
<evidence type="ECO:0000313" key="1">
    <source>
        <dbReference type="EMBL" id="QHU30622.1"/>
    </source>
</evidence>
<organism evidence="1">
    <name type="scientific">viral metagenome</name>
    <dbReference type="NCBI Taxonomy" id="1070528"/>
    <lineage>
        <taxon>unclassified sequences</taxon>
        <taxon>metagenomes</taxon>
        <taxon>organismal metagenomes</taxon>
    </lineage>
</organism>
<accession>A0A6C0LMY4</accession>